<accession>A0ABT9E9N7</accession>
<name>A0ABT9E9N7_9PROT</name>
<feature type="region of interest" description="Disordered" evidence="1">
    <location>
        <begin position="36"/>
        <end position="61"/>
    </location>
</feature>
<evidence type="ECO:0000313" key="2">
    <source>
        <dbReference type="EMBL" id="MDO9712903.1"/>
    </source>
</evidence>
<evidence type="ECO:0000313" key="3">
    <source>
        <dbReference type="Proteomes" id="UP001243009"/>
    </source>
</evidence>
<keyword evidence="3" id="KW-1185">Reference proteome</keyword>
<reference evidence="2 3" key="1">
    <citation type="submission" date="2023-08" db="EMBL/GenBank/DDBJ databases">
        <title>The draft genome sequence of Paracraurococcus sp. LOR1-02.</title>
        <authorList>
            <person name="Kingkaew E."/>
            <person name="Tanasupawat S."/>
        </authorList>
    </citation>
    <scope>NUCLEOTIDE SEQUENCE [LARGE SCALE GENOMIC DNA]</scope>
    <source>
        <strain evidence="2 3">LOR1-02</strain>
    </source>
</reference>
<evidence type="ECO:0000256" key="1">
    <source>
        <dbReference type="SAM" id="MobiDB-lite"/>
    </source>
</evidence>
<organism evidence="2 3">
    <name type="scientific">Paracraurococcus lichenis</name>
    <dbReference type="NCBI Taxonomy" id="3064888"/>
    <lineage>
        <taxon>Bacteria</taxon>
        <taxon>Pseudomonadati</taxon>
        <taxon>Pseudomonadota</taxon>
        <taxon>Alphaproteobacteria</taxon>
        <taxon>Acetobacterales</taxon>
        <taxon>Roseomonadaceae</taxon>
        <taxon>Paracraurococcus</taxon>
    </lineage>
</organism>
<comment type="caution">
    <text evidence="2">The sequence shown here is derived from an EMBL/GenBank/DDBJ whole genome shotgun (WGS) entry which is preliminary data.</text>
</comment>
<dbReference type="Proteomes" id="UP001243009">
    <property type="component" value="Unassembled WGS sequence"/>
</dbReference>
<proteinExistence type="predicted"/>
<dbReference type="EMBL" id="JAUTWS010000062">
    <property type="protein sequence ID" value="MDO9712903.1"/>
    <property type="molecule type" value="Genomic_DNA"/>
</dbReference>
<dbReference type="RefSeq" id="WP_305107765.1">
    <property type="nucleotide sequence ID" value="NZ_JAUTWS010000062.1"/>
</dbReference>
<protein>
    <submittedName>
        <fullName evidence="2">Uncharacterized protein</fullName>
    </submittedName>
</protein>
<sequence>MEVIIEEVVSRIRAVDGQALLSPAVARELVRMTLDAARDERERETRREAETRLPDRREGAR</sequence>
<gene>
    <name evidence="2" type="ORF">Q7A36_31535</name>
</gene>